<sequence>MVQVVIIGGGFAGMAASIFLKKRGISSAIYELRDDSFTSAGNIALAPNALRVLDHADVFEKIERMGFNYENIAFTSADGSLLGHFLNGSQTKYNFAAIRIHRTIVRDALRAQVREHGIPTTYNTKCVEIVSEPAPSTKVTAVFQNGERVTADFVIGADGIHSTVRSHVAPESAAPNYSGMVGIMGYVTSGELSGVERTLELPAMLFGDTGSFAIMPSSYDGTEVGYFASIELEDRSRAEWSTLGQDKQGLRKILAERFMPPHRYPELVQALVEMTPLETLSLWPFFSAPTLDSWVSKSARVILIGDSAHAIPPTGGQGAAMALEDAETLSYALAMIYGARSVSKPEHGEDVDVNRILAQWNDHRHARVAKVLDFTSKNGKLRKSSPHLFEHIAKEWLMWAAFKWMGPEGGTQWMYEYAAEAVRSVLH</sequence>
<proteinExistence type="inferred from homology"/>
<dbReference type="PANTHER" id="PTHR13789">
    <property type="entry name" value="MONOOXYGENASE"/>
    <property type="match status" value="1"/>
</dbReference>
<dbReference type="Proteomes" id="UP000192596">
    <property type="component" value="Unassembled WGS sequence"/>
</dbReference>
<dbReference type="Gene3D" id="3.50.50.60">
    <property type="entry name" value="FAD/NAD(P)-binding domain"/>
    <property type="match status" value="1"/>
</dbReference>
<dbReference type="EMBL" id="NAJO01000009">
    <property type="protein sequence ID" value="OQO09837.1"/>
    <property type="molecule type" value="Genomic_DNA"/>
</dbReference>
<dbReference type="InterPro" id="IPR036188">
    <property type="entry name" value="FAD/NAD-bd_sf"/>
</dbReference>
<evidence type="ECO:0000313" key="7">
    <source>
        <dbReference type="EMBL" id="OQO09837.1"/>
    </source>
</evidence>
<dbReference type="PANTHER" id="PTHR13789:SF309">
    <property type="entry name" value="PUTATIVE (AFU_ORTHOLOGUE AFUA_6G14510)-RELATED"/>
    <property type="match status" value="1"/>
</dbReference>
<organism evidence="7 8">
    <name type="scientific">Cryoendolithus antarcticus</name>
    <dbReference type="NCBI Taxonomy" id="1507870"/>
    <lineage>
        <taxon>Eukaryota</taxon>
        <taxon>Fungi</taxon>
        <taxon>Dikarya</taxon>
        <taxon>Ascomycota</taxon>
        <taxon>Pezizomycotina</taxon>
        <taxon>Dothideomycetes</taxon>
        <taxon>Dothideomycetidae</taxon>
        <taxon>Cladosporiales</taxon>
        <taxon>Cladosporiaceae</taxon>
        <taxon>Cryoendolithus</taxon>
    </lineage>
</organism>
<gene>
    <name evidence="7" type="ORF">B0A48_04189</name>
</gene>
<evidence type="ECO:0000256" key="3">
    <source>
        <dbReference type="ARBA" id="ARBA00022827"/>
    </source>
</evidence>
<accession>A0A1V8TEM1</accession>
<keyword evidence="8" id="KW-1185">Reference proteome</keyword>
<keyword evidence="2" id="KW-0285">Flavoprotein</keyword>
<evidence type="ECO:0000256" key="4">
    <source>
        <dbReference type="ARBA" id="ARBA00023002"/>
    </source>
</evidence>
<evidence type="ECO:0000256" key="1">
    <source>
        <dbReference type="ARBA" id="ARBA00007992"/>
    </source>
</evidence>
<evidence type="ECO:0000259" key="6">
    <source>
        <dbReference type="Pfam" id="PF01494"/>
    </source>
</evidence>
<dbReference type="Pfam" id="PF01494">
    <property type="entry name" value="FAD_binding_3"/>
    <property type="match status" value="1"/>
</dbReference>
<keyword evidence="4" id="KW-0560">Oxidoreductase</keyword>
<dbReference type="OrthoDB" id="16820at2759"/>
<feature type="domain" description="FAD-binding" evidence="6">
    <location>
        <begin position="2"/>
        <end position="338"/>
    </location>
</feature>
<keyword evidence="3" id="KW-0274">FAD</keyword>
<dbReference type="GO" id="GO:0004497">
    <property type="term" value="F:monooxygenase activity"/>
    <property type="evidence" value="ECO:0007669"/>
    <property type="project" value="UniProtKB-KW"/>
</dbReference>
<dbReference type="AlphaFoldDB" id="A0A1V8TEM1"/>
<evidence type="ECO:0000256" key="2">
    <source>
        <dbReference type="ARBA" id="ARBA00022630"/>
    </source>
</evidence>
<dbReference type="InterPro" id="IPR050493">
    <property type="entry name" value="FAD-dep_Monooxygenase_BioMet"/>
</dbReference>
<evidence type="ECO:0000256" key="5">
    <source>
        <dbReference type="ARBA" id="ARBA00023033"/>
    </source>
</evidence>
<name>A0A1V8TEM1_9PEZI</name>
<dbReference type="InParanoid" id="A0A1V8TEM1"/>
<evidence type="ECO:0000313" key="8">
    <source>
        <dbReference type="Proteomes" id="UP000192596"/>
    </source>
</evidence>
<protein>
    <recommendedName>
        <fullName evidence="6">FAD-binding domain-containing protein</fullName>
    </recommendedName>
</protein>
<reference evidence="8" key="1">
    <citation type="submission" date="2017-03" db="EMBL/GenBank/DDBJ databases">
        <title>Genomes of endolithic fungi from Antarctica.</title>
        <authorList>
            <person name="Coleine C."/>
            <person name="Masonjones S."/>
            <person name="Stajich J.E."/>
        </authorList>
    </citation>
    <scope>NUCLEOTIDE SEQUENCE [LARGE SCALE GENOMIC DNA]</scope>
    <source>
        <strain evidence="8">CCFEE 5527</strain>
    </source>
</reference>
<comment type="caution">
    <text evidence="7">The sequence shown here is derived from an EMBL/GenBank/DDBJ whole genome shotgun (WGS) entry which is preliminary data.</text>
</comment>
<dbReference type="PRINTS" id="PR00420">
    <property type="entry name" value="RNGMNOXGNASE"/>
</dbReference>
<dbReference type="GO" id="GO:0071949">
    <property type="term" value="F:FAD binding"/>
    <property type="evidence" value="ECO:0007669"/>
    <property type="project" value="InterPro"/>
</dbReference>
<keyword evidence="5" id="KW-0503">Monooxygenase</keyword>
<dbReference type="SUPFAM" id="SSF51905">
    <property type="entry name" value="FAD/NAD(P)-binding domain"/>
    <property type="match status" value="1"/>
</dbReference>
<dbReference type="STRING" id="1507870.A0A1V8TEM1"/>
<comment type="similarity">
    <text evidence="1">Belongs to the paxM FAD-dependent monooxygenase family.</text>
</comment>
<dbReference type="InterPro" id="IPR002938">
    <property type="entry name" value="FAD-bd"/>
</dbReference>